<dbReference type="EMBL" id="AM482902">
    <property type="protein sequence ID" value="CAN77611.1"/>
    <property type="molecule type" value="Genomic_DNA"/>
</dbReference>
<protein>
    <submittedName>
        <fullName evidence="1">Uncharacterized protein</fullName>
    </submittedName>
</protein>
<evidence type="ECO:0000313" key="1">
    <source>
        <dbReference type="EMBL" id="CAN77611.1"/>
    </source>
</evidence>
<sequence>MGIEKVLAASHKLVKATLLSTKLTKTISKDDSLSFKTSKIQNSMHPLDPMKHKGCLLPQNLNALQDFHGTMSPSSYSVHWYHFRKGPVYRGVDNVDSRHTNQPNDRICHLHSLSVEAAATVIIYGARFVAELWFPSLPTEASVTTSWLAAWNCPREIAPLK</sequence>
<organism evidence="1">
    <name type="scientific">Vitis vinifera</name>
    <name type="common">Grape</name>
    <dbReference type="NCBI Taxonomy" id="29760"/>
    <lineage>
        <taxon>Eukaryota</taxon>
        <taxon>Viridiplantae</taxon>
        <taxon>Streptophyta</taxon>
        <taxon>Embryophyta</taxon>
        <taxon>Tracheophyta</taxon>
        <taxon>Spermatophyta</taxon>
        <taxon>Magnoliopsida</taxon>
        <taxon>eudicotyledons</taxon>
        <taxon>Gunneridae</taxon>
        <taxon>Pentapetalae</taxon>
        <taxon>rosids</taxon>
        <taxon>Vitales</taxon>
        <taxon>Vitaceae</taxon>
        <taxon>Viteae</taxon>
        <taxon>Vitis</taxon>
    </lineage>
</organism>
<reference evidence="1" key="1">
    <citation type="journal article" date="2007" name="PLoS ONE">
        <title>The first genome sequence of an elite grapevine cultivar (Pinot noir Vitis vinifera L.): coping with a highly heterozygous genome.</title>
        <authorList>
            <person name="Velasco R."/>
            <person name="Zharkikh A."/>
            <person name="Troggio M."/>
            <person name="Cartwright D.A."/>
            <person name="Cestaro A."/>
            <person name="Pruss D."/>
            <person name="Pindo M."/>
            <person name="FitzGerald L.M."/>
            <person name="Vezzulli S."/>
            <person name="Reid J."/>
            <person name="Malacarne G."/>
            <person name="Iliev D."/>
            <person name="Coppola G."/>
            <person name="Wardell B."/>
            <person name="Micheletti D."/>
            <person name="Macalma T."/>
            <person name="Facci M."/>
            <person name="Mitchell J.T."/>
            <person name="Perazzolli M."/>
            <person name="Eldredge G."/>
            <person name="Gatto P."/>
            <person name="Oyzerski R."/>
            <person name="Moretto M."/>
            <person name="Gutin N."/>
            <person name="Stefanini M."/>
            <person name="Chen Y."/>
            <person name="Segala C."/>
            <person name="Davenport C."/>
            <person name="Dematte L."/>
            <person name="Mraz A."/>
            <person name="Battilana J."/>
            <person name="Stormo K."/>
            <person name="Costa F."/>
            <person name="Tao Q."/>
            <person name="Si-Ammour A."/>
            <person name="Harkins T."/>
            <person name="Lackey A."/>
            <person name="Perbost C."/>
            <person name="Taillon B."/>
            <person name="Stella A."/>
            <person name="Solovyev V."/>
            <person name="Fawcett J.A."/>
            <person name="Sterck L."/>
            <person name="Vandepoele K."/>
            <person name="Grando S.M."/>
            <person name="Toppo S."/>
            <person name="Moser C."/>
            <person name="Lanchbury J."/>
            <person name="Bogden R."/>
            <person name="Skolnick M."/>
            <person name="Sgaramella V."/>
            <person name="Bhatnagar S.K."/>
            <person name="Fontana P."/>
            <person name="Gutin A."/>
            <person name="Van de Peer Y."/>
            <person name="Salamini F."/>
            <person name="Viola R."/>
        </authorList>
    </citation>
    <scope>NUCLEOTIDE SEQUENCE</scope>
</reference>
<name>A5C5C5_VITVI</name>
<dbReference type="AlphaFoldDB" id="A5C5C5"/>
<accession>A5C5C5</accession>
<proteinExistence type="predicted"/>
<gene>
    <name evidence="1" type="ORF">VITISV_039464</name>
</gene>